<dbReference type="AlphaFoldDB" id="A0A8H5L5S0"/>
<dbReference type="Gene3D" id="3.30.710.10">
    <property type="entry name" value="Potassium Channel Kv1.1, Chain A"/>
    <property type="match status" value="1"/>
</dbReference>
<comment type="caution">
    <text evidence="1">The sequence shown here is derived from an EMBL/GenBank/DDBJ whole genome shotgun (WGS) entry which is preliminary data.</text>
</comment>
<organism evidence="1 2">
    <name type="scientific">Fusarium pseudoanthophilum</name>
    <dbReference type="NCBI Taxonomy" id="48495"/>
    <lineage>
        <taxon>Eukaryota</taxon>
        <taxon>Fungi</taxon>
        <taxon>Dikarya</taxon>
        <taxon>Ascomycota</taxon>
        <taxon>Pezizomycotina</taxon>
        <taxon>Sordariomycetes</taxon>
        <taxon>Hypocreomycetidae</taxon>
        <taxon>Hypocreales</taxon>
        <taxon>Nectriaceae</taxon>
        <taxon>Fusarium</taxon>
        <taxon>Fusarium fujikuroi species complex</taxon>
    </lineage>
</organism>
<evidence type="ECO:0000313" key="2">
    <source>
        <dbReference type="Proteomes" id="UP000544095"/>
    </source>
</evidence>
<gene>
    <name evidence="1" type="ORF">FPANT_7903</name>
</gene>
<reference evidence="1 2" key="1">
    <citation type="submission" date="2020-05" db="EMBL/GenBank/DDBJ databases">
        <title>Identification and distribution of gene clusters putatively required for synthesis of sphingolipid metabolism inhibitors in phylogenetically diverse species of the filamentous fungus Fusarium.</title>
        <authorList>
            <person name="Kim H.-S."/>
            <person name="Busman M."/>
            <person name="Brown D.W."/>
            <person name="Divon H."/>
            <person name="Uhlig S."/>
            <person name="Proctor R.H."/>
        </authorList>
    </citation>
    <scope>NUCLEOTIDE SEQUENCE [LARGE SCALE GENOMIC DNA]</scope>
    <source>
        <strain evidence="1 2">NRRL 25211</strain>
    </source>
</reference>
<protein>
    <recommendedName>
        <fullName evidence="3">BTB domain-containing protein</fullName>
    </recommendedName>
</protein>
<dbReference type="SUPFAM" id="SSF54695">
    <property type="entry name" value="POZ domain"/>
    <property type="match status" value="1"/>
</dbReference>
<sequence length="239" mass="25947">MANETVSQIVDIVPDGDIILVVGPDKAKLRVKSMLLMAASKPFSAMLGPNWKGGHDMRQHGGSHEVLLPDDNATAMRIICSVIHFQNDKIPETLPASDVLAVALAADKYDCLNAIQLAQKAWLRELRLDSEDLMLLAAVAYLIRDAQAFRKITAALVLNHHGSYLALSGEATESIMPWEVLYLLEEQRGFARMQLAHILISGVNLGSCASSSIGFRTPLASASVWKVYLRGAGEGNDNV</sequence>
<proteinExistence type="predicted"/>
<dbReference type="InterPro" id="IPR011333">
    <property type="entry name" value="SKP1/BTB/POZ_sf"/>
</dbReference>
<keyword evidence="2" id="KW-1185">Reference proteome</keyword>
<dbReference type="Proteomes" id="UP000544095">
    <property type="component" value="Unassembled WGS sequence"/>
</dbReference>
<name>A0A8H5L5S0_9HYPO</name>
<dbReference type="EMBL" id="JAAOAR010000387">
    <property type="protein sequence ID" value="KAF5584300.1"/>
    <property type="molecule type" value="Genomic_DNA"/>
</dbReference>
<evidence type="ECO:0000313" key="1">
    <source>
        <dbReference type="EMBL" id="KAF5584300.1"/>
    </source>
</evidence>
<evidence type="ECO:0008006" key="3">
    <source>
        <dbReference type="Google" id="ProtNLM"/>
    </source>
</evidence>
<accession>A0A8H5L5S0</accession>